<dbReference type="RefSeq" id="WP_168036775.1">
    <property type="nucleotide sequence ID" value="NZ_JAATJH010000002.1"/>
</dbReference>
<sequence length="283" mass="32078">MQPSSYDIRSAAFQAESAHQYELSILTGMDSFAYVVRDRAQNRLLAYRSVRLPISGDRQDFAATLDDIILQDDLLRSLRYGSVVLGWETGRASLVPRELYDAEHRRDYLEQLTLIGLDDTVQEEWYNDLDAHLLYAANSDQLETVRRALNVMRTQHFGGGLLTAWGMRSRRLGEVAVSAAVRGGRIFVAAHRSGMLQFFNTFDVNTKDDALYFVLLAYEHCGMIPSRVPLYLCGEITEAGDIYKLLYTYVAEIRFCRYGAPPALPPEFVSLPPHVYFDLLCLG</sequence>
<evidence type="ECO:0000313" key="2">
    <source>
        <dbReference type="Proteomes" id="UP000770785"/>
    </source>
</evidence>
<dbReference type="EMBL" id="JAATJH010000002">
    <property type="protein sequence ID" value="NJC26010.1"/>
    <property type="molecule type" value="Genomic_DNA"/>
</dbReference>
<proteinExistence type="predicted"/>
<gene>
    <name evidence="1" type="ORF">GGR27_001509</name>
</gene>
<dbReference type="Gene3D" id="3.30.420.260">
    <property type="match status" value="1"/>
</dbReference>
<dbReference type="Gene3D" id="3.30.420.250">
    <property type="match status" value="1"/>
</dbReference>
<protein>
    <recommendedName>
        <fullName evidence="3">DUF3822 family protein</fullName>
    </recommendedName>
</protein>
<name>A0ABX0X9R4_9BACT</name>
<keyword evidence="2" id="KW-1185">Reference proteome</keyword>
<comment type="caution">
    <text evidence="1">The sequence shown here is derived from an EMBL/GenBank/DDBJ whole genome shotgun (WGS) entry which is preliminary data.</text>
</comment>
<dbReference type="Proteomes" id="UP000770785">
    <property type="component" value="Unassembled WGS sequence"/>
</dbReference>
<dbReference type="CDD" id="cd24013">
    <property type="entry name" value="ASKHA_ATPase_BT3980-like"/>
    <property type="match status" value="1"/>
</dbReference>
<dbReference type="InterPro" id="IPR024213">
    <property type="entry name" value="DUF3822"/>
</dbReference>
<organism evidence="1 2">
    <name type="scientific">Neolewinella antarctica</name>
    <dbReference type="NCBI Taxonomy" id="442734"/>
    <lineage>
        <taxon>Bacteria</taxon>
        <taxon>Pseudomonadati</taxon>
        <taxon>Bacteroidota</taxon>
        <taxon>Saprospiria</taxon>
        <taxon>Saprospirales</taxon>
        <taxon>Lewinellaceae</taxon>
        <taxon>Neolewinella</taxon>
    </lineage>
</organism>
<reference evidence="1 2" key="1">
    <citation type="submission" date="2020-03" db="EMBL/GenBank/DDBJ databases">
        <title>Genomic Encyclopedia of Type Strains, Phase IV (KMG-IV): sequencing the most valuable type-strain genomes for metagenomic binning, comparative biology and taxonomic classification.</title>
        <authorList>
            <person name="Goeker M."/>
        </authorList>
    </citation>
    <scope>NUCLEOTIDE SEQUENCE [LARGE SCALE GENOMIC DNA]</scope>
    <source>
        <strain evidence="1 2">DSM 105096</strain>
    </source>
</reference>
<dbReference type="Pfam" id="PF12864">
    <property type="entry name" value="DUF3822"/>
    <property type="match status" value="1"/>
</dbReference>
<accession>A0ABX0X9R4</accession>
<evidence type="ECO:0008006" key="3">
    <source>
        <dbReference type="Google" id="ProtNLM"/>
    </source>
</evidence>
<evidence type="ECO:0000313" key="1">
    <source>
        <dbReference type="EMBL" id="NJC26010.1"/>
    </source>
</evidence>